<dbReference type="Gene3D" id="2.60.40.640">
    <property type="match status" value="2"/>
</dbReference>
<sequence length="313" mass="35859">MNTNNTVNFYIILDNEYFTCDEIISGTVHLKTKTPLNLEKIEFTLTKESYSGTDPNYTPKEVYKHKFDLFNATANSCIKISTGHHTYPFRFYLKPGDNASCKTKLSLGTTNMYIHNVYTINSNLKIYGIFMPVKSVQKRLNIIDTKKDEIYKKSENLKIELSSCMFFLRSYFSIDTVFNKLIYYTGDQIKLQISCKGKCSLYHVESKLYQNITIVDGAKSVQKCKLVAKYASKASKNCAVIDMPVPADLPSTTSEASFEISYFVKLVVKLNQSVPLKWNRNVFIVKRHPKQVIDEGCHLLKGMEAPMKYLSLH</sequence>
<dbReference type="InterPro" id="IPR014752">
    <property type="entry name" value="Arrestin-like_C"/>
</dbReference>
<dbReference type="InterPro" id="IPR014756">
    <property type="entry name" value="Ig_E-set"/>
</dbReference>
<protein>
    <recommendedName>
        <fullName evidence="3">Arrestin-like N-terminal domain-containing protein</fullName>
    </recommendedName>
</protein>
<dbReference type="PANTHER" id="PTHR11188">
    <property type="entry name" value="ARRESTIN DOMAIN CONTAINING PROTEIN"/>
    <property type="match status" value="1"/>
</dbReference>
<name>J9D5X4_EDHAE</name>
<dbReference type="InParanoid" id="J9D5X4"/>
<accession>J9D5X4</accession>
<comment type="caution">
    <text evidence="1">The sequence shown here is derived from an EMBL/GenBank/DDBJ whole genome shotgun (WGS) entry which is preliminary data.</text>
</comment>
<dbReference type="InterPro" id="IPR050357">
    <property type="entry name" value="Arrestin_domain-protein"/>
</dbReference>
<reference evidence="1 2" key="1">
    <citation type="submission" date="2011-08" db="EMBL/GenBank/DDBJ databases">
        <authorList>
            <person name="Liu Z.J."/>
            <person name="Shi F.L."/>
            <person name="Lu J.Q."/>
            <person name="Li M."/>
            <person name="Wang Z.L."/>
        </authorList>
    </citation>
    <scope>NUCLEOTIDE SEQUENCE [LARGE SCALE GENOMIC DNA]</scope>
    <source>
        <strain evidence="1 2">USNM 41457</strain>
    </source>
</reference>
<proteinExistence type="predicted"/>
<dbReference type="Proteomes" id="UP000003163">
    <property type="component" value="Unassembled WGS sequence"/>
</dbReference>
<dbReference type="VEuPathDB" id="MicrosporidiaDB:EDEG_02434"/>
<keyword evidence="2" id="KW-1185">Reference proteome</keyword>
<evidence type="ECO:0000313" key="2">
    <source>
        <dbReference type="Proteomes" id="UP000003163"/>
    </source>
</evidence>
<dbReference type="EMBL" id="AFBI03000043">
    <property type="protein sequence ID" value="EJW03181.1"/>
    <property type="molecule type" value="Genomic_DNA"/>
</dbReference>
<dbReference type="SUPFAM" id="SSF81296">
    <property type="entry name" value="E set domains"/>
    <property type="match status" value="1"/>
</dbReference>
<gene>
    <name evidence="1" type="ORF">EDEG_02434</name>
</gene>
<reference evidence="2" key="2">
    <citation type="submission" date="2015-07" db="EMBL/GenBank/DDBJ databases">
        <title>Contrasting host-pathogen interactions and genome evolution in two generalist and specialist microsporidian pathogens of mosquitoes.</title>
        <authorList>
            <consortium name="The Broad Institute Genomics Platform"/>
            <consortium name="The Broad Institute Genome Sequencing Center for Infectious Disease"/>
            <person name="Cuomo C.A."/>
            <person name="Sanscrainte N.D."/>
            <person name="Goldberg J.M."/>
            <person name="Heiman D."/>
            <person name="Young S."/>
            <person name="Zeng Q."/>
            <person name="Becnel J.J."/>
            <person name="Birren B.W."/>
        </authorList>
    </citation>
    <scope>NUCLEOTIDE SEQUENCE [LARGE SCALE GENOMIC DNA]</scope>
    <source>
        <strain evidence="2">USNM 41457</strain>
    </source>
</reference>
<dbReference type="GO" id="GO:0015031">
    <property type="term" value="P:protein transport"/>
    <property type="evidence" value="ECO:0007669"/>
    <property type="project" value="TreeGrafter"/>
</dbReference>
<dbReference type="OMA" id="INNCLCF"/>
<dbReference type="HOGENOM" id="CLU_075601_0_0_1"/>
<evidence type="ECO:0000313" key="1">
    <source>
        <dbReference type="EMBL" id="EJW03181.1"/>
    </source>
</evidence>
<dbReference type="AlphaFoldDB" id="J9D5X4"/>
<dbReference type="PANTHER" id="PTHR11188:SF17">
    <property type="entry name" value="FI21816P1"/>
    <property type="match status" value="1"/>
</dbReference>
<dbReference type="OrthoDB" id="2189698at2759"/>
<dbReference type="GO" id="GO:0005737">
    <property type="term" value="C:cytoplasm"/>
    <property type="evidence" value="ECO:0007669"/>
    <property type="project" value="TreeGrafter"/>
</dbReference>
<organism evidence="1 2">
    <name type="scientific">Edhazardia aedis (strain USNM 41457)</name>
    <name type="common">Microsporidian parasite</name>
    <dbReference type="NCBI Taxonomy" id="1003232"/>
    <lineage>
        <taxon>Eukaryota</taxon>
        <taxon>Fungi</taxon>
        <taxon>Fungi incertae sedis</taxon>
        <taxon>Microsporidia</taxon>
        <taxon>Edhazardia</taxon>
    </lineage>
</organism>
<evidence type="ECO:0008006" key="3">
    <source>
        <dbReference type="Google" id="ProtNLM"/>
    </source>
</evidence>